<keyword evidence="8" id="KW-1185">Reference proteome</keyword>
<feature type="transmembrane region" description="Helical" evidence="5">
    <location>
        <begin position="200"/>
        <end position="217"/>
    </location>
</feature>
<organism evidence="7 8">
    <name type="scientific">Helicobacter anseris</name>
    <dbReference type="NCBI Taxonomy" id="375926"/>
    <lineage>
        <taxon>Bacteria</taxon>
        <taxon>Pseudomonadati</taxon>
        <taxon>Campylobacterota</taxon>
        <taxon>Epsilonproteobacteria</taxon>
        <taxon>Campylobacterales</taxon>
        <taxon>Helicobacteraceae</taxon>
        <taxon>Helicobacter</taxon>
    </lineage>
</organism>
<dbReference type="GO" id="GO:0016020">
    <property type="term" value="C:membrane"/>
    <property type="evidence" value="ECO:0007669"/>
    <property type="project" value="UniProtKB-SubCell"/>
</dbReference>
<dbReference type="InterPro" id="IPR007016">
    <property type="entry name" value="O-antigen_ligase-rel_domated"/>
</dbReference>
<reference evidence="7 8" key="1">
    <citation type="submission" date="2018-04" db="EMBL/GenBank/DDBJ databases">
        <title>Novel Campyloabacter and Helicobacter Species and Strains.</title>
        <authorList>
            <person name="Mannion A.J."/>
            <person name="Shen Z."/>
            <person name="Fox J.G."/>
        </authorList>
    </citation>
    <scope>NUCLEOTIDE SEQUENCE [LARGE SCALE GENOMIC DNA]</scope>
    <source>
        <strain evidence="7 8">MIT 04-9362</strain>
    </source>
</reference>
<evidence type="ECO:0000256" key="1">
    <source>
        <dbReference type="ARBA" id="ARBA00004141"/>
    </source>
</evidence>
<comment type="caution">
    <text evidence="7">The sequence shown here is derived from an EMBL/GenBank/DDBJ whole genome shotgun (WGS) entry which is preliminary data.</text>
</comment>
<gene>
    <name evidence="7" type="ORF">CQA57_07750</name>
</gene>
<evidence type="ECO:0000256" key="4">
    <source>
        <dbReference type="ARBA" id="ARBA00023136"/>
    </source>
</evidence>
<dbReference type="OrthoDB" id="5319476at2"/>
<feature type="transmembrane region" description="Helical" evidence="5">
    <location>
        <begin position="176"/>
        <end position="194"/>
    </location>
</feature>
<feature type="transmembrane region" description="Helical" evidence="5">
    <location>
        <begin position="337"/>
        <end position="356"/>
    </location>
</feature>
<feature type="domain" description="O-antigen ligase-related" evidence="6">
    <location>
        <begin position="184"/>
        <end position="344"/>
    </location>
</feature>
<feature type="transmembrane region" description="Helical" evidence="5">
    <location>
        <begin position="391"/>
        <end position="407"/>
    </location>
</feature>
<feature type="transmembrane region" description="Helical" evidence="5">
    <location>
        <begin position="7"/>
        <end position="24"/>
    </location>
</feature>
<proteinExistence type="predicted"/>
<keyword evidence="4 5" id="KW-0472">Membrane</keyword>
<sequence>MIKHITFSSIFTVFLGIAFLFYGFRVSMHIAYILAFIALCGYITLYYKNLLKYSLSKDIKLLALAFIVYFCISLPPLFLNHGWQDSWRFQDSFSRFLIFASMLVLLFKFDIHIKEKVFYFCIFAGGIVNSLLGLYTRILGADRICLSNGIFQFGYFSSIIALIAFNLFLHHKSSRLIKIFSFITFTLCSIAVFLGISRGIILGYFMGLFFSFLIHLAHQNFFTLAKKTLLLCICTCIIFMSIPAFYQPLLNRTEQIQSETKSFDGTQQNTSIGYRFKIWDNGISMFKLSPIFGMNIKTRKELKEEITQNSTFKIPIEGDEHIGESHNETINALAKNGIIGLLGLYFLLFCVSKVFLSKLRNHHYLYPSCMLSILILYITDGCFNTPLDSKIEAPLFCICVIVFLKLFEQKSAIVDKMKKY</sequence>
<evidence type="ECO:0000256" key="5">
    <source>
        <dbReference type="SAM" id="Phobius"/>
    </source>
</evidence>
<feature type="transmembrane region" description="Helical" evidence="5">
    <location>
        <begin position="150"/>
        <end position="169"/>
    </location>
</feature>
<dbReference type="Proteomes" id="UP000256695">
    <property type="component" value="Unassembled WGS sequence"/>
</dbReference>
<evidence type="ECO:0000313" key="7">
    <source>
        <dbReference type="EMBL" id="RDU71361.1"/>
    </source>
</evidence>
<feature type="transmembrane region" description="Helical" evidence="5">
    <location>
        <begin position="118"/>
        <end position="138"/>
    </location>
</feature>
<dbReference type="EMBL" id="NXLX01000029">
    <property type="protein sequence ID" value="RDU71361.1"/>
    <property type="molecule type" value="Genomic_DNA"/>
</dbReference>
<dbReference type="PANTHER" id="PTHR37422">
    <property type="entry name" value="TEICHURONIC ACID BIOSYNTHESIS PROTEIN TUAE"/>
    <property type="match status" value="1"/>
</dbReference>
<comment type="subcellular location">
    <subcellularLocation>
        <location evidence="1">Membrane</location>
        <topology evidence="1">Multi-pass membrane protein</topology>
    </subcellularLocation>
</comment>
<keyword evidence="2 5" id="KW-0812">Transmembrane</keyword>
<name>A0A3D8J3M4_9HELI</name>
<protein>
    <recommendedName>
        <fullName evidence="6">O-antigen ligase-related domain-containing protein</fullName>
    </recommendedName>
</protein>
<dbReference type="Pfam" id="PF04932">
    <property type="entry name" value="Wzy_C"/>
    <property type="match status" value="1"/>
</dbReference>
<dbReference type="RefSeq" id="WP_115579668.1">
    <property type="nucleotide sequence ID" value="NZ_NXLX01000029.1"/>
</dbReference>
<feature type="transmembrane region" description="Helical" evidence="5">
    <location>
        <begin position="363"/>
        <end position="379"/>
    </location>
</feature>
<feature type="transmembrane region" description="Helical" evidence="5">
    <location>
        <begin position="93"/>
        <end position="111"/>
    </location>
</feature>
<evidence type="ECO:0000313" key="8">
    <source>
        <dbReference type="Proteomes" id="UP000256695"/>
    </source>
</evidence>
<keyword evidence="3 5" id="KW-1133">Transmembrane helix</keyword>
<accession>A0A3D8J3M4</accession>
<feature type="transmembrane region" description="Helical" evidence="5">
    <location>
        <begin position="229"/>
        <end position="246"/>
    </location>
</feature>
<feature type="transmembrane region" description="Helical" evidence="5">
    <location>
        <begin position="59"/>
        <end position="78"/>
    </location>
</feature>
<evidence type="ECO:0000256" key="2">
    <source>
        <dbReference type="ARBA" id="ARBA00022692"/>
    </source>
</evidence>
<dbReference type="InterPro" id="IPR051533">
    <property type="entry name" value="WaaL-like"/>
</dbReference>
<dbReference type="PANTHER" id="PTHR37422:SF13">
    <property type="entry name" value="LIPOPOLYSACCHARIDE BIOSYNTHESIS PROTEIN PA4999-RELATED"/>
    <property type="match status" value="1"/>
</dbReference>
<feature type="transmembrane region" description="Helical" evidence="5">
    <location>
        <begin position="30"/>
        <end position="47"/>
    </location>
</feature>
<dbReference type="AlphaFoldDB" id="A0A3D8J3M4"/>
<evidence type="ECO:0000256" key="3">
    <source>
        <dbReference type="ARBA" id="ARBA00022989"/>
    </source>
</evidence>
<evidence type="ECO:0000259" key="6">
    <source>
        <dbReference type="Pfam" id="PF04932"/>
    </source>
</evidence>